<protein>
    <submittedName>
        <fullName evidence="2">Glycoside hydrolase</fullName>
    </submittedName>
</protein>
<dbReference type="AlphaFoldDB" id="A0A5C5U2C7"/>
<sequence length="265" mass="29718">MGPPPASLGLDPFYAKHLDAGGIPVVSSARVEDATLQVARELIDGMLAERPDLRRSMVADGVRVGVMAIDESTTDLPEQRHWKKPAPDDPRLTPCERKHYDRIAAMSDREYWDSRARGMGGRYTTGAEENLRGVPDTRYFGENILVHELAHAVLYAVQRADPALYRRVEEAYANAMDAGLWRGDYAAVTVQEYWAEGTQFWFNSNKLSRGEDREVLSADDLQAYDPALYAVLGEVYSHRQRLDADVYYRHPARSRIAARAAGSDC</sequence>
<dbReference type="GO" id="GO:0008237">
    <property type="term" value="F:metallopeptidase activity"/>
    <property type="evidence" value="ECO:0007669"/>
    <property type="project" value="InterPro"/>
</dbReference>
<dbReference type="Proteomes" id="UP000315949">
    <property type="component" value="Unassembled WGS sequence"/>
</dbReference>
<evidence type="ECO:0000313" key="2">
    <source>
        <dbReference type="EMBL" id="TWT19928.1"/>
    </source>
</evidence>
<evidence type="ECO:0000256" key="1">
    <source>
        <dbReference type="SAM" id="MobiDB-lite"/>
    </source>
</evidence>
<comment type="caution">
    <text evidence="2">The sequence shown here is derived from an EMBL/GenBank/DDBJ whole genome shotgun (WGS) entry which is preliminary data.</text>
</comment>
<feature type="compositionally biased region" description="Basic and acidic residues" evidence="1">
    <location>
        <begin position="77"/>
        <end position="94"/>
    </location>
</feature>
<organism evidence="2 3">
    <name type="scientific">Luteimonas wenzhouensis</name>
    <dbReference type="NCBI Taxonomy" id="2599615"/>
    <lineage>
        <taxon>Bacteria</taxon>
        <taxon>Pseudomonadati</taxon>
        <taxon>Pseudomonadota</taxon>
        <taxon>Gammaproteobacteria</taxon>
        <taxon>Lysobacterales</taxon>
        <taxon>Lysobacteraceae</taxon>
        <taxon>Luteimonas</taxon>
    </lineage>
</organism>
<proteinExistence type="predicted"/>
<dbReference type="Gene3D" id="3.40.390.10">
    <property type="entry name" value="Collagenase (Catalytic Domain)"/>
    <property type="match status" value="1"/>
</dbReference>
<evidence type="ECO:0000313" key="3">
    <source>
        <dbReference type="Proteomes" id="UP000315949"/>
    </source>
</evidence>
<keyword evidence="2" id="KW-0378">Hydrolase</keyword>
<accession>A0A5C5U2C7</accession>
<name>A0A5C5U2C7_9GAMM</name>
<keyword evidence="3" id="KW-1185">Reference proteome</keyword>
<dbReference type="InterPro" id="IPR024079">
    <property type="entry name" value="MetalloPept_cat_dom_sf"/>
</dbReference>
<reference evidence="2 3" key="1">
    <citation type="submission" date="2019-07" db="EMBL/GenBank/DDBJ databases">
        <title>Luteimonas sp. YD-1 nov., isolated from acidic soil.</title>
        <authorList>
            <person name="Zhou J."/>
        </authorList>
    </citation>
    <scope>NUCLEOTIDE SEQUENCE [LARGE SCALE GENOMIC DNA]</scope>
    <source>
        <strain evidence="2 3">YD-1</strain>
    </source>
</reference>
<dbReference type="OrthoDB" id="9792407at2"/>
<gene>
    <name evidence="2" type="ORF">FQY79_08440</name>
</gene>
<dbReference type="EMBL" id="VOHE01000003">
    <property type="protein sequence ID" value="TWT19928.1"/>
    <property type="molecule type" value="Genomic_DNA"/>
</dbReference>
<dbReference type="SUPFAM" id="SSF55486">
    <property type="entry name" value="Metalloproteases ('zincins'), catalytic domain"/>
    <property type="match status" value="1"/>
</dbReference>
<feature type="region of interest" description="Disordered" evidence="1">
    <location>
        <begin position="75"/>
        <end position="94"/>
    </location>
</feature>